<evidence type="ECO:0000313" key="4">
    <source>
        <dbReference type="Proteomes" id="UP000256379"/>
    </source>
</evidence>
<keyword evidence="1" id="KW-0560">Oxidoreductase</keyword>
<dbReference type="PANTHER" id="PTHR47307">
    <property type="entry name" value="GLUTATHIONE-REGULATED POTASSIUM-EFFLUX SYSTEM ANCILLARY PROTEIN KEFG"/>
    <property type="match status" value="1"/>
</dbReference>
<name>A0A3D8IMS7_9HELI</name>
<organism evidence="3 4">
    <name type="scientific">Helicobacter didelphidarum</name>
    <dbReference type="NCBI Taxonomy" id="2040648"/>
    <lineage>
        <taxon>Bacteria</taxon>
        <taxon>Pseudomonadati</taxon>
        <taxon>Campylobacterota</taxon>
        <taxon>Epsilonproteobacteria</taxon>
        <taxon>Campylobacterales</taxon>
        <taxon>Helicobacteraceae</taxon>
        <taxon>Helicobacter</taxon>
    </lineage>
</organism>
<dbReference type="SUPFAM" id="SSF52218">
    <property type="entry name" value="Flavoproteins"/>
    <property type="match status" value="1"/>
</dbReference>
<evidence type="ECO:0000256" key="1">
    <source>
        <dbReference type="ARBA" id="ARBA00023002"/>
    </source>
</evidence>
<protein>
    <submittedName>
        <fullName evidence="3">Flavodoxin family protein</fullName>
    </submittedName>
</protein>
<feature type="domain" description="Flavodoxin-like fold" evidence="2">
    <location>
        <begin position="1"/>
        <end position="149"/>
    </location>
</feature>
<sequence length="165" mass="18651">MQTLLIFSHTYFQDSKVNKALLESAKSLKNVEIRNLNALYPNGKIDKEAEITLLKNADKIIFQFPLFWFSTPSLMKEWQDEVLTTIAYSADSTILKGKKFQVITTIGGAKSSYDGHHGYDIKTLLSPLESSFKYLGGEVLEPYCIFSASVENLNMSEYIGILKHL</sequence>
<dbReference type="GO" id="GO:0009055">
    <property type="term" value="F:electron transfer activity"/>
    <property type="evidence" value="ECO:0007669"/>
    <property type="project" value="TreeGrafter"/>
</dbReference>
<comment type="caution">
    <text evidence="3">The sequence shown here is derived from an EMBL/GenBank/DDBJ whole genome shotgun (WGS) entry which is preliminary data.</text>
</comment>
<dbReference type="Proteomes" id="UP000256379">
    <property type="component" value="Unassembled WGS sequence"/>
</dbReference>
<dbReference type="GO" id="GO:0003955">
    <property type="term" value="F:NAD(P)H dehydrogenase (quinone) activity"/>
    <property type="evidence" value="ECO:0007669"/>
    <property type="project" value="TreeGrafter"/>
</dbReference>
<keyword evidence="4" id="KW-1185">Reference proteome</keyword>
<dbReference type="InterPro" id="IPR003680">
    <property type="entry name" value="Flavodoxin_fold"/>
</dbReference>
<dbReference type="Gene3D" id="3.40.50.360">
    <property type="match status" value="1"/>
</dbReference>
<dbReference type="OrthoDB" id="9798454at2"/>
<dbReference type="AlphaFoldDB" id="A0A3D8IMS7"/>
<dbReference type="PANTHER" id="PTHR47307:SF1">
    <property type="entry name" value="GLUTATHIONE-REGULATED POTASSIUM-EFFLUX SYSTEM ANCILLARY PROTEIN KEFG"/>
    <property type="match status" value="1"/>
</dbReference>
<dbReference type="Pfam" id="PF02525">
    <property type="entry name" value="Flavodoxin_2"/>
    <property type="match status" value="1"/>
</dbReference>
<proteinExistence type="predicted"/>
<accession>A0A3D8IMS7</accession>
<evidence type="ECO:0000313" key="3">
    <source>
        <dbReference type="EMBL" id="RDU65881.1"/>
    </source>
</evidence>
<dbReference type="InterPro" id="IPR046980">
    <property type="entry name" value="KefG/KefF"/>
</dbReference>
<dbReference type="InterPro" id="IPR029039">
    <property type="entry name" value="Flavoprotein-like_sf"/>
</dbReference>
<reference evidence="3 4" key="1">
    <citation type="submission" date="2018-04" db="EMBL/GenBank/DDBJ databases">
        <title>Novel Campyloabacter and Helicobacter Species and Strains.</title>
        <authorList>
            <person name="Mannion A.J."/>
            <person name="Shen Z."/>
            <person name="Fox J.G."/>
        </authorList>
    </citation>
    <scope>NUCLEOTIDE SEQUENCE [LARGE SCALE GENOMIC DNA]</scope>
    <source>
        <strain evidence="3 4">MIT 17-337</strain>
    </source>
</reference>
<gene>
    <name evidence="3" type="ORF">CQA53_05370</name>
</gene>
<dbReference type="RefSeq" id="WP_115542998.1">
    <property type="nucleotide sequence ID" value="NZ_NXLQ01000009.1"/>
</dbReference>
<evidence type="ECO:0000259" key="2">
    <source>
        <dbReference type="Pfam" id="PF02525"/>
    </source>
</evidence>
<dbReference type="EMBL" id="NXLQ01000009">
    <property type="protein sequence ID" value="RDU65881.1"/>
    <property type="molecule type" value="Genomic_DNA"/>
</dbReference>
<dbReference type="GO" id="GO:0010181">
    <property type="term" value="F:FMN binding"/>
    <property type="evidence" value="ECO:0007669"/>
    <property type="project" value="TreeGrafter"/>
</dbReference>